<name>A0AA36AYY9_OCTVU</name>
<dbReference type="EMBL" id="OX597819">
    <property type="protein sequence ID" value="CAI9724891.1"/>
    <property type="molecule type" value="Genomic_DNA"/>
</dbReference>
<evidence type="ECO:0000256" key="1">
    <source>
        <dbReference type="SAM" id="Phobius"/>
    </source>
</evidence>
<dbReference type="AlphaFoldDB" id="A0AA36AYY9"/>
<evidence type="ECO:0000313" key="2">
    <source>
        <dbReference type="EMBL" id="CAI9724891.1"/>
    </source>
</evidence>
<protein>
    <recommendedName>
        <fullName evidence="4">Transmembrane protein</fullName>
    </recommendedName>
</protein>
<accession>A0AA36AYY9</accession>
<keyword evidence="1" id="KW-0472">Membrane</keyword>
<organism evidence="2 3">
    <name type="scientific">Octopus vulgaris</name>
    <name type="common">Common octopus</name>
    <dbReference type="NCBI Taxonomy" id="6645"/>
    <lineage>
        <taxon>Eukaryota</taxon>
        <taxon>Metazoa</taxon>
        <taxon>Spiralia</taxon>
        <taxon>Lophotrochozoa</taxon>
        <taxon>Mollusca</taxon>
        <taxon>Cephalopoda</taxon>
        <taxon>Coleoidea</taxon>
        <taxon>Octopodiformes</taxon>
        <taxon>Octopoda</taxon>
        <taxon>Incirrata</taxon>
        <taxon>Octopodidae</taxon>
        <taxon>Octopus</taxon>
    </lineage>
</organism>
<keyword evidence="1" id="KW-1133">Transmembrane helix</keyword>
<gene>
    <name evidence="2" type="ORF">OCTVUL_1B001201</name>
</gene>
<keyword evidence="3" id="KW-1185">Reference proteome</keyword>
<feature type="transmembrane region" description="Helical" evidence="1">
    <location>
        <begin position="27"/>
        <end position="53"/>
    </location>
</feature>
<proteinExistence type="predicted"/>
<keyword evidence="1" id="KW-0812">Transmembrane</keyword>
<reference evidence="2" key="1">
    <citation type="submission" date="2023-08" db="EMBL/GenBank/DDBJ databases">
        <authorList>
            <person name="Alioto T."/>
            <person name="Alioto T."/>
            <person name="Gomez Garrido J."/>
        </authorList>
    </citation>
    <scope>NUCLEOTIDE SEQUENCE</scope>
</reference>
<evidence type="ECO:0008006" key="4">
    <source>
        <dbReference type="Google" id="ProtNLM"/>
    </source>
</evidence>
<evidence type="ECO:0000313" key="3">
    <source>
        <dbReference type="Proteomes" id="UP001162480"/>
    </source>
</evidence>
<sequence length="74" mass="7746">MVNIHKNAHIVYNVISHMSTLVAASSVVRAILVAGITFAVAVVAITVAVSVVARHCIGVVLIYQTGALTEVDTF</sequence>
<dbReference type="Proteomes" id="UP001162480">
    <property type="component" value="Chromosome 6"/>
</dbReference>